<feature type="transmembrane region" description="Helical" evidence="9">
    <location>
        <begin position="32"/>
        <end position="52"/>
    </location>
</feature>
<evidence type="ECO:0000256" key="3">
    <source>
        <dbReference type="ARBA" id="ARBA00022989"/>
    </source>
</evidence>
<dbReference type="OrthoDB" id="6111558at2759"/>
<dbReference type="CDD" id="cd00637">
    <property type="entry name" value="7tm_classA_rhodopsin-like"/>
    <property type="match status" value="1"/>
</dbReference>
<evidence type="ECO:0000256" key="1">
    <source>
        <dbReference type="ARBA" id="ARBA00004141"/>
    </source>
</evidence>
<dbReference type="PANTHER" id="PTHR24238:SF47">
    <property type="entry name" value="ECDYSTEROIDS_DOPAMINE RECEPTOR-RELATED"/>
    <property type="match status" value="1"/>
</dbReference>
<reference evidence="11 12" key="1">
    <citation type="submission" date="2020-06" db="EMBL/GenBank/DDBJ databases">
        <authorList>
            <person name="Li R."/>
            <person name="Bekaert M."/>
        </authorList>
    </citation>
    <scope>NUCLEOTIDE SEQUENCE [LARGE SCALE GENOMIC DNA]</scope>
    <source>
        <strain evidence="12">wild</strain>
    </source>
</reference>
<dbReference type="SUPFAM" id="SSF81321">
    <property type="entry name" value="Family A G protein-coupled receptor-like"/>
    <property type="match status" value="1"/>
</dbReference>
<keyword evidence="7" id="KW-0807">Transducer</keyword>
<evidence type="ECO:0000313" key="12">
    <source>
        <dbReference type="Proteomes" id="UP000507470"/>
    </source>
</evidence>
<evidence type="ECO:0000256" key="7">
    <source>
        <dbReference type="ARBA" id="ARBA00023224"/>
    </source>
</evidence>
<keyword evidence="5 9" id="KW-0472">Membrane</keyword>
<feature type="transmembrane region" description="Helical" evidence="9">
    <location>
        <begin position="242"/>
        <end position="268"/>
    </location>
</feature>
<comment type="subcellular location">
    <subcellularLocation>
        <location evidence="1">Membrane</location>
        <topology evidence="1">Multi-pass membrane protein</topology>
    </subcellularLocation>
</comment>
<feature type="transmembrane region" description="Helical" evidence="9">
    <location>
        <begin position="204"/>
        <end position="236"/>
    </location>
</feature>
<keyword evidence="6" id="KW-0675">Receptor</keyword>
<dbReference type="Gene3D" id="1.20.1070.10">
    <property type="entry name" value="Rhodopsin 7-helix transmembrane proteins"/>
    <property type="match status" value="1"/>
</dbReference>
<dbReference type="PROSITE" id="PS50262">
    <property type="entry name" value="G_PROTEIN_RECEP_F1_2"/>
    <property type="match status" value="1"/>
</dbReference>
<proteinExistence type="predicted"/>
<evidence type="ECO:0000256" key="8">
    <source>
        <dbReference type="SAM" id="MobiDB-lite"/>
    </source>
</evidence>
<evidence type="ECO:0000256" key="6">
    <source>
        <dbReference type="ARBA" id="ARBA00023170"/>
    </source>
</evidence>
<dbReference type="EMBL" id="CACVKT020002381">
    <property type="protein sequence ID" value="CAC5377608.1"/>
    <property type="molecule type" value="Genomic_DNA"/>
</dbReference>
<keyword evidence="12" id="KW-1185">Reference proteome</keyword>
<dbReference type="Proteomes" id="UP000507470">
    <property type="component" value="Unassembled WGS sequence"/>
</dbReference>
<protein>
    <submittedName>
        <fullName evidence="11">CCKAR</fullName>
    </submittedName>
</protein>
<keyword evidence="2 9" id="KW-0812">Transmembrane</keyword>
<keyword evidence="3 9" id="KW-1133">Transmembrane helix</keyword>
<accession>A0A6J8B186</accession>
<dbReference type="InterPro" id="IPR017452">
    <property type="entry name" value="GPCR_Rhodpsn_7TM"/>
</dbReference>
<evidence type="ECO:0000259" key="10">
    <source>
        <dbReference type="PROSITE" id="PS50262"/>
    </source>
</evidence>
<organism evidence="11 12">
    <name type="scientific">Mytilus coruscus</name>
    <name type="common">Sea mussel</name>
    <dbReference type="NCBI Taxonomy" id="42192"/>
    <lineage>
        <taxon>Eukaryota</taxon>
        <taxon>Metazoa</taxon>
        <taxon>Spiralia</taxon>
        <taxon>Lophotrochozoa</taxon>
        <taxon>Mollusca</taxon>
        <taxon>Bivalvia</taxon>
        <taxon>Autobranchia</taxon>
        <taxon>Pteriomorphia</taxon>
        <taxon>Mytilida</taxon>
        <taxon>Mytiloidea</taxon>
        <taxon>Mytilidae</taxon>
        <taxon>Mytilinae</taxon>
        <taxon>Mytilus</taxon>
    </lineage>
</organism>
<evidence type="ECO:0000256" key="9">
    <source>
        <dbReference type="SAM" id="Phobius"/>
    </source>
</evidence>
<feature type="transmembrane region" description="Helical" evidence="9">
    <location>
        <begin position="85"/>
        <end position="112"/>
    </location>
</feature>
<feature type="domain" description="G-protein coupled receptors family 1 profile" evidence="10">
    <location>
        <begin position="1"/>
        <end position="265"/>
    </location>
</feature>
<dbReference type="AlphaFoldDB" id="A0A6J8B186"/>
<feature type="compositionally biased region" description="Polar residues" evidence="8">
    <location>
        <begin position="152"/>
        <end position="166"/>
    </location>
</feature>
<dbReference type="PANTHER" id="PTHR24238">
    <property type="entry name" value="G-PROTEIN COUPLED RECEPTOR"/>
    <property type="match status" value="1"/>
</dbReference>
<dbReference type="GO" id="GO:0016020">
    <property type="term" value="C:membrane"/>
    <property type="evidence" value="ECO:0007669"/>
    <property type="project" value="UniProtKB-SubCell"/>
</dbReference>
<evidence type="ECO:0000256" key="2">
    <source>
        <dbReference type="ARBA" id="ARBA00022692"/>
    </source>
</evidence>
<name>A0A6J8B186_MYTCO</name>
<evidence type="ECO:0000313" key="11">
    <source>
        <dbReference type="EMBL" id="CAC5377608.1"/>
    </source>
</evidence>
<dbReference type="GO" id="GO:0004930">
    <property type="term" value="F:G protein-coupled receptor activity"/>
    <property type="evidence" value="ECO:0007669"/>
    <property type="project" value="UniProtKB-KW"/>
</dbReference>
<dbReference type="InterPro" id="IPR000276">
    <property type="entry name" value="GPCR_Rhodpsn"/>
</dbReference>
<dbReference type="Pfam" id="PF00001">
    <property type="entry name" value="7tm_1"/>
    <property type="match status" value="1"/>
</dbReference>
<feature type="region of interest" description="Disordered" evidence="8">
    <location>
        <begin position="152"/>
        <end position="182"/>
    </location>
</feature>
<sequence>MSALLLLAIAVQRYIKVSRLLNSSMSLRSKRLTILAIIIGSIIISVPCLFLYGEAEVPLKNENRTITGYNCGAVPNVNRDLLLGYSVTLLLTSLSGIFALIALYSVILRIIYKKESFRKRNDYRQNVNVQHGLGNTINTDVSNCTDAESYSTNMDSTTTSNQQQTIKGEPTNKEHKSTVPPAIHTRRKSKTVRILCRIMHKHRFVIMCFLITVLFCISYLPRIALMITGSVIANFWDKLTDAEYVICLCFYRGYLFNTIVNPVIYLVFDTDFRSSCKQLC</sequence>
<gene>
    <name evidence="11" type="ORF">MCOR_13906</name>
</gene>
<evidence type="ECO:0000256" key="5">
    <source>
        <dbReference type="ARBA" id="ARBA00023136"/>
    </source>
</evidence>
<evidence type="ECO:0000256" key="4">
    <source>
        <dbReference type="ARBA" id="ARBA00023040"/>
    </source>
</evidence>
<keyword evidence="4" id="KW-0297">G-protein coupled receptor</keyword>